<evidence type="ECO:0000313" key="2">
    <source>
        <dbReference type="EMBL" id="KAF2396583.1"/>
    </source>
</evidence>
<keyword evidence="3" id="KW-1185">Reference proteome</keyword>
<organism evidence="2 3">
    <name type="scientific">Trichodelitschia bisporula</name>
    <dbReference type="NCBI Taxonomy" id="703511"/>
    <lineage>
        <taxon>Eukaryota</taxon>
        <taxon>Fungi</taxon>
        <taxon>Dikarya</taxon>
        <taxon>Ascomycota</taxon>
        <taxon>Pezizomycotina</taxon>
        <taxon>Dothideomycetes</taxon>
        <taxon>Dothideomycetes incertae sedis</taxon>
        <taxon>Phaeotrichales</taxon>
        <taxon>Phaeotrichaceae</taxon>
        <taxon>Trichodelitschia</taxon>
    </lineage>
</organism>
<reference evidence="2" key="1">
    <citation type="journal article" date="2020" name="Stud. Mycol.">
        <title>101 Dothideomycetes genomes: a test case for predicting lifestyles and emergence of pathogens.</title>
        <authorList>
            <person name="Haridas S."/>
            <person name="Albert R."/>
            <person name="Binder M."/>
            <person name="Bloem J."/>
            <person name="Labutti K."/>
            <person name="Salamov A."/>
            <person name="Andreopoulos B."/>
            <person name="Baker S."/>
            <person name="Barry K."/>
            <person name="Bills G."/>
            <person name="Bluhm B."/>
            <person name="Cannon C."/>
            <person name="Castanera R."/>
            <person name="Culley D."/>
            <person name="Daum C."/>
            <person name="Ezra D."/>
            <person name="Gonzalez J."/>
            <person name="Henrissat B."/>
            <person name="Kuo A."/>
            <person name="Liang C."/>
            <person name="Lipzen A."/>
            <person name="Lutzoni F."/>
            <person name="Magnuson J."/>
            <person name="Mondo S."/>
            <person name="Nolan M."/>
            <person name="Ohm R."/>
            <person name="Pangilinan J."/>
            <person name="Park H.-J."/>
            <person name="Ramirez L."/>
            <person name="Alfaro M."/>
            <person name="Sun H."/>
            <person name="Tritt A."/>
            <person name="Yoshinaga Y."/>
            <person name="Zwiers L.-H."/>
            <person name="Turgeon B."/>
            <person name="Goodwin S."/>
            <person name="Spatafora J."/>
            <person name="Crous P."/>
            <person name="Grigoriev I."/>
        </authorList>
    </citation>
    <scope>NUCLEOTIDE SEQUENCE</scope>
    <source>
        <strain evidence="2">CBS 262.69</strain>
    </source>
</reference>
<protein>
    <submittedName>
        <fullName evidence="2">Uncharacterized protein</fullName>
    </submittedName>
</protein>
<dbReference type="Proteomes" id="UP000799640">
    <property type="component" value="Unassembled WGS sequence"/>
</dbReference>
<evidence type="ECO:0000313" key="3">
    <source>
        <dbReference type="Proteomes" id="UP000799640"/>
    </source>
</evidence>
<feature type="region of interest" description="Disordered" evidence="1">
    <location>
        <begin position="28"/>
        <end position="73"/>
    </location>
</feature>
<proteinExistence type="predicted"/>
<dbReference type="EMBL" id="ML996706">
    <property type="protein sequence ID" value="KAF2396583.1"/>
    <property type="molecule type" value="Genomic_DNA"/>
</dbReference>
<evidence type="ECO:0000256" key="1">
    <source>
        <dbReference type="SAM" id="MobiDB-lite"/>
    </source>
</evidence>
<dbReference type="AlphaFoldDB" id="A0A6G1HKJ4"/>
<name>A0A6G1HKJ4_9PEZI</name>
<accession>A0A6G1HKJ4</accession>
<sequence length="82" mass="8736">MDILAVLHHLDLSPSLFHFVLKDATTITRGPSGNGPHHQRLLPRHPLPRRTPEAPVVGPADHPSSPCGWVGVDGASGVREVG</sequence>
<feature type="compositionally biased region" description="Basic residues" evidence="1">
    <location>
        <begin position="37"/>
        <end position="48"/>
    </location>
</feature>
<gene>
    <name evidence="2" type="ORF">EJ06DRAFT_533853</name>
</gene>